<evidence type="ECO:0000256" key="2">
    <source>
        <dbReference type="ARBA" id="ARBA00022670"/>
    </source>
</evidence>
<dbReference type="Gene3D" id="3.90.1720.10">
    <property type="entry name" value="endopeptidase domain like (from Nostoc punctiforme)"/>
    <property type="match status" value="1"/>
</dbReference>
<dbReference type="RefSeq" id="WP_154619722.1">
    <property type="nucleotide sequence ID" value="NZ_CBCTNG010000001.1"/>
</dbReference>
<evidence type="ECO:0000259" key="6">
    <source>
        <dbReference type="PROSITE" id="PS51935"/>
    </source>
</evidence>
<dbReference type="Pfam" id="PF00877">
    <property type="entry name" value="NLPC_P60"/>
    <property type="match status" value="1"/>
</dbReference>
<gene>
    <name evidence="7" type="ORF">FYJ78_02030</name>
</gene>
<evidence type="ECO:0000256" key="4">
    <source>
        <dbReference type="ARBA" id="ARBA00022807"/>
    </source>
</evidence>
<evidence type="ECO:0000313" key="8">
    <source>
        <dbReference type="Proteomes" id="UP000430222"/>
    </source>
</evidence>
<keyword evidence="2" id="KW-0645">Protease</keyword>
<keyword evidence="8" id="KW-1185">Reference proteome</keyword>
<organism evidence="7 8">
    <name type="scientific">Selenomonas montiformis</name>
    <dbReference type="NCBI Taxonomy" id="2652285"/>
    <lineage>
        <taxon>Bacteria</taxon>
        <taxon>Bacillati</taxon>
        <taxon>Bacillota</taxon>
        <taxon>Negativicutes</taxon>
        <taxon>Selenomonadales</taxon>
        <taxon>Selenomonadaceae</taxon>
        <taxon>Selenomonas</taxon>
    </lineage>
</organism>
<evidence type="ECO:0000313" key="7">
    <source>
        <dbReference type="EMBL" id="MSV23983.1"/>
    </source>
</evidence>
<proteinExistence type="inferred from homology"/>
<dbReference type="Proteomes" id="UP000430222">
    <property type="component" value="Unassembled WGS sequence"/>
</dbReference>
<accession>A0A6I2UP66</accession>
<evidence type="ECO:0000256" key="1">
    <source>
        <dbReference type="ARBA" id="ARBA00007074"/>
    </source>
</evidence>
<comment type="similarity">
    <text evidence="1">Belongs to the peptidase C40 family.</text>
</comment>
<dbReference type="InterPro" id="IPR036365">
    <property type="entry name" value="PGBD-like_sf"/>
</dbReference>
<dbReference type="GO" id="GO:0006508">
    <property type="term" value="P:proteolysis"/>
    <property type="evidence" value="ECO:0007669"/>
    <property type="project" value="UniProtKB-KW"/>
</dbReference>
<dbReference type="Gene3D" id="1.10.101.10">
    <property type="entry name" value="PGBD-like superfamily/PGBD"/>
    <property type="match status" value="1"/>
</dbReference>
<reference evidence="7 8" key="1">
    <citation type="submission" date="2019-08" db="EMBL/GenBank/DDBJ databases">
        <title>In-depth cultivation of the pig gut microbiome towards novel bacterial diversity and tailored functional studies.</title>
        <authorList>
            <person name="Wylensek D."/>
            <person name="Hitch T.C.A."/>
            <person name="Clavel T."/>
        </authorList>
    </citation>
    <scope>NUCLEOTIDE SEQUENCE [LARGE SCALE GENOMIC DNA]</scope>
    <source>
        <strain evidence="8">WCA-380-WT-3B3</strain>
    </source>
</reference>
<evidence type="ECO:0000256" key="5">
    <source>
        <dbReference type="SAM" id="SignalP"/>
    </source>
</evidence>
<dbReference type="GO" id="GO:0008234">
    <property type="term" value="F:cysteine-type peptidase activity"/>
    <property type="evidence" value="ECO:0007669"/>
    <property type="project" value="UniProtKB-KW"/>
</dbReference>
<dbReference type="SUPFAM" id="SSF54001">
    <property type="entry name" value="Cysteine proteinases"/>
    <property type="match status" value="1"/>
</dbReference>
<dbReference type="InterPro" id="IPR038765">
    <property type="entry name" value="Papain-like_cys_pep_sf"/>
</dbReference>
<dbReference type="InterPro" id="IPR051202">
    <property type="entry name" value="Peptidase_C40"/>
</dbReference>
<sequence length="222" mass="23823">MQKLLVSLLASACLLVMPSFGSAAAFRLGDTGPEVLAIQQALVSSGYDVLVDGDFGPATQEAVRQFQIDHQLPADGLVGVLSYQALLHRSMPEAEHRSYLKGNDAILRTAQQFLGVPYVWGGSSPAGFDCSGFVQYVFAYHGITLPRTADVQATVGIPVSKSELLPGDLVFFAGDYVNISHVGIYAGNGQMIHASTTYGIAYDSLYRDYRVAHYVGARRVTG</sequence>
<dbReference type="AlphaFoldDB" id="A0A6I2UP66"/>
<dbReference type="PROSITE" id="PS51935">
    <property type="entry name" value="NLPC_P60"/>
    <property type="match status" value="1"/>
</dbReference>
<comment type="caution">
    <text evidence="7">The sequence shown here is derived from an EMBL/GenBank/DDBJ whole genome shotgun (WGS) entry which is preliminary data.</text>
</comment>
<feature type="signal peptide" evidence="5">
    <location>
        <begin position="1"/>
        <end position="23"/>
    </location>
</feature>
<dbReference type="PANTHER" id="PTHR47053:SF1">
    <property type="entry name" value="MUREIN DD-ENDOPEPTIDASE MEPH-RELATED"/>
    <property type="match status" value="1"/>
</dbReference>
<evidence type="ECO:0000256" key="3">
    <source>
        <dbReference type="ARBA" id="ARBA00022801"/>
    </source>
</evidence>
<dbReference type="SUPFAM" id="SSF47090">
    <property type="entry name" value="PGBD-like"/>
    <property type="match status" value="1"/>
</dbReference>
<keyword evidence="3 7" id="KW-0378">Hydrolase</keyword>
<keyword evidence="4" id="KW-0788">Thiol protease</keyword>
<dbReference type="InterPro" id="IPR000064">
    <property type="entry name" value="NLP_P60_dom"/>
</dbReference>
<dbReference type="EMBL" id="VUNL01000002">
    <property type="protein sequence ID" value="MSV23983.1"/>
    <property type="molecule type" value="Genomic_DNA"/>
</dbReference>
<dbReference type="InterPro" id="IPR036366">
    <property type="entry name" value="PGBDSf"/>
</dbReference>
<feature type="chain" id="PRO_5026281622" evidence="5">
    <location>
        <begin position="24"/>
        <end position="222"/>
    </location>
</feature>
<feature type="domain" description="NlpC/P60" evidence="6">
    <location>
        <begin position="100"/>
        <end position="221"/>
    </location>
</feature>
<dbReference type="Pfam" id="PF01471">
    <property type="entry name" value="PG_binding_1"/>
    <property type="match status" value="1"/>
</dbReference>
<keyword evidence="5" id="KW-0732">Signal</keyword>
<dbReference type="InterPro" id="IPR002477">
    <property type="entry name" value="Peptidoglycan-bd-like"/>
</dbReference>
<name>A0A6I2UP66_9FIRM</name>
<protein>
    <submittedName>
        <fullName evidence="7">Glycoside hydrolase</fullName>
    </submittedName>
</protein>
<dbReference type="PANTHER" id="PTHR47053">
    <property type="entry name" value="MUREIN DD-ENDOPEPTIDASE MEPH-RELATED"/>
    <property type="match status" value="1"/>
</dbReference>